<dbReference type="PANTHER" id="PTHR35317:SF23">
    <property type="entry name" value="OS04G0629600 PROTEIN"/>
    <property type="match status" value="1"/>
</dbReference>
<sequence length="252" mass="29310">METQPKITQNISSLKLPMLKTRDYDLWSMRMEQYLMHTNYALWEVIINGDSHVPKPPFVGIVVPLKPEAQKLARKNELKAKSTLLLAIPDEHLIKFHSIKDVKSLWEAIKIRFGGNKEAKKMHKTILKQQYENFVASRSEGLDKTYDRFQKLISQLELNGEVISQEDANMKLLRSLPPAWNNITLIMRNKPDIETLSMDDLYNNLKEQPSTSSYTGDIMFSFFASQLHTPQLDNEDLEQINTDDLKEMDLKW</sequence>
<reference evidence="1" key="1">
    <citation type="journal article" date="2019" name="Sci. Rep.">
        <title>Draft genome of Tanacetum cinerariifolium, the natural source of mosquito coil.</title>
        <authorList>
            <person name="Yamashiro T."/>
            <person name="Shiraishi A."/>
            <person name="Satake H."/>
            <person name="Nakayama K."/>
        </authorList>
    </citation>
    <scope>NUCLEOTIDE SEQUENCE</scope>
</reference>
<accession>A0A699KEL0</accession>
<evidence type="ECO:0000313" key="1">
    <source>
        <dbReference type="EMBL" id="GFA90850.1"/>
    </source>
</evidence>
<protein>
    <submittedName>
        <fullName evidence="1">Ribonuclease H-like domain-containing protein</fullName>
    </submittedName>
</protein>
<comment type="caution">
    <text evidence="1">The sequence shown here is derived from an EMBL/GenBank/DDBJ whole genome shotgun (WGS) entry which is preliminary data.</text>
</comment>
<dbReference type="Pfam" id="PF14223">
    <property type="entry name" value="Retrotran_gag_2"/>
    <property type="match status" value="1"/>
</dbReference>
<dbReference type="PANTHER" id="PTHR35317">
    <property type="entry name" value="OS04G0629600 PROTEIN"/>
    <property type="match status" value="1"/>
</dbReference>
<proteinExistence type="predicted"/>
<dbReference type="EMBL" id="BKCJ010511999">
    <property type="protein sequence ID" value="GFA90850.1"/>
    <property type="molecule type" value="Genomic_DNA"/>
</dbReference>
<organism evidence="1">
    <name type="scientific">Tanacetum cinerariifolium</name>
    <name type="common">Dalmatian daisy</name>
    <name type="synonym">Chrysanthemum cinerariifolium</name>
    <dbReference type="NCBI Taxonomy" id="118510"/>
    <lineage>
        <taxon>Eukaryota</taxon>
        <taxon>Viridiplantae</taxon>
        <taxon>Streptophyta</taxon>
        <taxon>Embryophyta</taxon>
        <taxon>Tracheophyta</taxon>
        <taxon>Spermatophyta</taxon>
        <taxon>Magnoliopsida</taxon>
        <taxon>eudicotyledons</taxon>
        <taxon>Gunneridae</taxon>
        <taxon>Pentapetalae</taxon>
        <taxon>asterids</taxon>
        <taxon>campanulids</taxon>
        <taxon>Asterales</taxon>
        <taxon>Asteraceae</taxon>
        <taxon>Asteroideae</taxon>
        <taxon>Anthemideae</taxon>
        <taxon>Anthemidinae</taxon>
        <taxon>Tanacetum</taxon>
    </lineage>
</organism>
<dbReference type="AlphaFoldDB" id="A0A699KEL0"/>
<name>A0A699KEL0_TANCI</name>
<gene>
    <name evidence="1" type="ORF">Tci_662822</name>
</gene>